<evidence type="ECO:0000313" key="3">
    <source>
        <dbReference type="Proteomes" id="UP000316270"/>
    </source>
</evidence>
<evidence type="ECO:0000256" key="1">
    <source>
        <dbReference type="SAM" id="MobiDB-lite"/>
    </source>
</evidence>
<feature type="compositionally biased region" description="Low complexity" evidence="1">
    <location>
        <begin position="62"/>
        <end position="71"/>
    </location>
</feature>
<sequence length="135" mass="14230">MPFLWDDAGEKRLALTVLANIPNAGHEWATIASQMGEGLTAEAVRQKFAKIKKRDADIFNGAAAAGSASASTPVKPKATPKRGRAKTAAANGDVDDDEEEGSPVKKAKKGAKKERKESVDDDEDGSPVKDEPEGV</sequence>
<dbReference type="EMBL" id="CP042188">
    <property type="protein sequence ID" value="QDS70231.1"/>
    <property type="molecule type" value="Genomic_DNA"/>
</dbReference>
<proteinExistence type="predicted"/>
<dbReference type="Proteomes" id="UP000316270">
    <property type="component" value="Chromosome 4"/>
</dbReference>
<name>A0A517L3M0_9PEZI</name>
<evidence type="ECO:0000313" key="2">
    <source>
        <dbReference type="EMBL" id="QDS70231.1"/>
    </source>
</evidence>
<feature type="compositionally biased region" description="Basic and acidic residues" evidence="1">
    <location>
        <begin position="126"/>
        <end position="135"/>
    </location>
</feature>
<accession>A0A517L3M0</accession>
<feature type="region of interest" description="Disordered" evidence="1">
    <location>
        <begin position="62"/>
        <end position="135"/>
    </location>
</feature>
<keyword evidence="3" id="KW-1185">Reference proteome</keyword>
<reference evidence="2 3" key="1">
    <citation type="submission" date="2019-07" db="EMBL/GenBank/DDBJ databases">
        <title>Finished genome of Venturia effusa.</title>
        <authorList>
            <person name="Young C.A."/>
            <person name="Cox M.P."/>
            <person name="Ganley A.R.D."/>
            <person name="David W.J."/>
        </authorList>
    </citation>
    <scope>NUCLEOTIDE SEQUENCE [LARGE SCALE GENOMIC DNA]</scope>
    <source>
        <strain evidence="3">albino</strain>
    </source>
</reference>
<dbReference type="AlphaFoldDB" id="A0A517L3M0"/>
<dbReference type="OrthoDB" id="4525115at2759"/>
<protein>
    <recommendedName>
        <fullName evidence="4">Myb-like domain-containing protein</fullName>
    </recommendedName>
</protein>
<gene>
    <name evidence="2" type="ORF">FKW77_007140</name>
</gene>
<dbReference type="STRING" id="50376.A0A517L3M0"/>
<organism evidence="2 3">
    <name type="scientific">Venturia effusa</name>
    <dbReference type="NCBI Taxonomy" id="50376"/>
    <lineage>
        <taxon>Eukaryota</taxon>
        <taxon>Fungi</taxon>
        <taxon>Dikarya</taxon>
        <taxon>Ascomycota</taxon>
        <taxon>Pezizomycotina</taxon>
        <taxon>Dothideomycetes</taxon>
        <taxon>Pleosporomycetidae</taxon>
        <taxon>Venturiales</taxon>
        <taxon>Venturiaceae</taxon>
        <taxon>Venturia</taxon>
    </lineage>
</organism>
<evidence type="ECO:0008006" key="4">
    <source>
        <dbReference type="Google" id="ProtNLM"/>
    </source>
</evidence>